<dbReference type="PANTHER" id="PTHR24082:SF473">
    <property type="entry name" value="ECDYSONE-INDUCED PROTEIN 75B, ISOFORM B"/>
    <property type="match status" value="1"/>
</dbReference>
<evidence type="ECO:0000256" key="7">
    <source>
        <dbReference type="ARBA" id="ARBA00023125"/>
    </source>
</evidence>
<feature type="region of interest" description="Disordered" evidence="11">
    <location>
        <begin position="70"/>
        <end position="107"/>
    </location>
</feature>
<evidence type="ECO:0000313" key="12">
    <source>
        <dbReference type="EnsemblMetazoa" id="PPAI010436-PA"/>
    </source>
</evidence>
<feature type="region of interest" description="Disordered" evidence="11">
    <location>
        <begin position="1"/>
        <end position="27"/>
    </location>
</feature>
<comment type="subcellular location">
    <subcellularLocation>
        <location evidence="1">Nucleus</location>
    </subcellularLocation>
</comment>
<evidence type="ECO:0000256" key="5">
    <source>
        <dbReference type="ARBA" id="ARBA00022833"/>
    </source>
</evidence>
<evidence type="ECO:0000256" key="6">
    <source>
        <dbReference type="ARBA" id="ARBA00023015"/>
    </source>
</evidence>
<feature type="compositionally biased region" description="Basic and acidic residues" evidence="11">
    <location>
        <begin position="14"/>
        <end position="25"/>
    </location>
</feature>
<dbReference type="VEuPathDB" id="VectorBase:PPAPM1_004346"/>
<keyword evidence="9" id="KW-0675">Receptor</keyword>
<accession>A0A1B0DPK0</accession>
<evidence type="ECO:0000256" key="2">
    <source>
        <dbReference type="ARBA" id="ARBA00008092"/>
    </source>
</evidence>
<keyword evidence="8" id="KW-0804">Transcription</keyword>
<dbReference type="Proteomes" id="UP000092462">
    <property type="component" value="Unassembled WGS sequence"/>
</dbReference>
<dbReference type="InterPro" id="IPR013088">
    <property type="entry name" value="Znf_NHR/GATA"/>
</dbReference>
<evidence type="ECO:0000256" key="9">
    <source>
        <dbReference type="ARBA" id="ARBA00023170"/>
    </source>
</evidence>
<dbReference type="InterPro" id="IPR001628">
    <property type="entry name" value="Znf_hrmn_rcpt"/>
</dbReference>
<dbReference type="InterPro" id="IPR050234">
    <property type="entry name" value="Nuclear_hormone_rcpt_NR1"/>
</dbReference>
<dbReference type="GO" id="GO:0045944">
    <property type="term" value="P:positive regulation of transcription by RNA polymerase II"/>
    <property type="evidence" value="ECO:0007669"/>
    <property type="project" value="TreeGrafter"/>
</dbReference>
<protein>
    <submittedName>
        <fullName evidence="12">Uncharacterized protein</fullName>
    </submittedName>
</protein>
<keyword evidence="5" id="KW-0862">Zinc</keyword>
<dbReference type="GO" id="GO:0009755">
    <property type="term" value="P:hormone-mediated signaling pathway"/>
    <property type="evidence" value="ECO:0007669"/>
    <property type="project" value="TreeGrafter"/>
</dbReference>
<evidence type="ECO:0000256" key="3">
    <source>
        <dbReference type="ARBA" id="ARBA00022723"/>
    </source>
</evidence>
<dbReference type="GO" id="GO:0005634">
    <property type="term" value="C:nucleus"/>
    <property type="evidence" value="ECO:0007669"/>
    <property type="project" value="UniProtKB-SubCell"/>
</dbReference>
<name>A0A1B0DPK0_PHLPP</name>
<organism evidence="12 13">
    <name type="scientific">Phlebotomus papatasi</name>
    <name type="common">Sandfly</name>
    <dbReference type="NCBI Taxonomy" id="29031"/>
    <lineage>
        <taxon>Eukaryota</taxon>
        <taxon>Metazoa</taxon>
        <taxon>Ecdysozoa</taxon>
        <taxon>Arthropoda</taxon>
        <taxon>Hexapoda</taxon>
        <taxon>Insecta</taxon>
        <taxon>Pterygota</taxon>
        <taxon>Neoptera</taxon>
        <taxon>Endopterygota</taxon>
        <taxon>Diptera</taxon>
        <taxon>Nematocera</taxon>
        <taxon>Psychodoidea</taxon>
        <taxon>Psychodidae</taxon>
        <taxon>Phlebotomus</taxon>
        <taxon>Phlebotomus</taxon>
    </lineage>
</organism>
<keyword evidence="13" id="KW-1185">Reference proteome</keyword>
<sequence length="191" mass="22059">MGCAMQEMAPQTNEDERKDSLKDTHSVLVQMLEAAPLGTQTAKHHHYRKRLKGVLGTSECPWKKSRIGWRREAEETKDESPEKEPQRRDSSDSSEGGPSDSGCDSDCPESHNITELCKKFDENLSEDGFFRRSIQQKIQYRPCTKNQQCSILRINRNRCQYCRLKKCIAVGMSRDGESFLHYILGYNKYNF</sequence>
<dbReference type="GO" id="GO:0000978">
    <property type="term" value="F:RNA polymerase II cis-regulatory region sequence-specific DNA binding"/>
    <property type="evidence" value="ECO:0007669"/>
    <property type="project" value="TreeGrafter"/>
</dbReference>
<evidence type="ECO:0000256" key="4">
    <source>
        <dbReference type="ARBA" id="ARBA00022771"/>
    </source>
</evidence>
<keyword evidence="4" id="KW-0863">Zinc-finger</keyword>
<dbReference type="GO" id="GO:0030154">
    <property type="term" value="P:cell differentiation"/>
    <property type="evidence" value="ECO:0007669"/>
    <property type="project" value="TreeGrafter"/>
</dbReference>
<evidence type="ECO:0000256" key="10">
    <source>
        <dbReference type="ARBA" id="ARBA00023242"/>
    </source>
</evidence>
<keyword evidence="10" id="KW-0539">Nucleus</keyword>
<dbReference type="GO" id="GO:0008270">
    <property type="term" value="F:zinc ion binding"/>
    <property type="evidence" value="ECO:0007669"/>
    <property type="project" value="UniProtKB-KW"/>
</dbReference>
<dbReference type="PANTHER" id="PTHR24082">
    <property type="entry name" value="NUCLEAR HORMONE RECEPTOR"/>
    <property type="match status" value="1"/>
</dbReference>
<dbReference type="SUPFAM" id="SSF57716">
    <property type="entry name" value="Glucocorticoid receptor-like (DNA-binding domain)"/>
    <property type="match status" value="1"/>
</dbReference>
<dbReference type="EMBL" id="AJVK01008138">
    <property type="status" value="NOT_ANNOTATED_CDS"/>
    <property type="molecule type" value="Genomic_DNA"/>
</dbReference>
<feature type="compositionally biased region" description="Basic and acidic residues" evidence="11">
    <location>
        <begin position="70"/>
        <end position="91"/>
    </location>
</feature>
<dbReference type="Gene3D" id="3.30.50.10">
    <property type="entry name" value="Erythroid Transcription Factor GATA-1, subunit A"/>
    <property type="match status" value="1"/>
</dbReference>
<feature type="compositionally biased region" description="Low complexity" evidence="11">
    <location>
        <begin position="93"/>
        <end position="105"/>
    </location>
</feature>
<keyword evidence="6" id="KW-0805">Transcription regulation</keyword>
<dbReference type="SMART" id="SM00399">
    <property type="entry name" value="ZnF_C4"/>
    <property type="match status" value="1"/>
</dbReference>
<reference evidence="12" key="1">
    <citation type="submission" date="2022-08" db="UniProtKB">
        <authorList>
            <consortium name="EnsemblMetazoa"/>
        </authorList>
    </citation>
    <scope>IDENTIFICATION</scope>
    <source>
        <strain evidence="12">Israel</strain>
    </source>
</reference>
<dbReference type="EnsemblMetazoa" id="PPAI010436-RA">
    <property type="protein sequence ID" value="PPAI010436-PA"/>
    <property type="gene ID" value="PPAI010436"/>
</dbReference>
<keyword evidence="3" id="KW-0479">Metal-binding</keyword>
<dbReference type="GO" id="GO:0004879">
    <property type="term" value="F:nuclear receptor activity"/>
    <property type="evidence" value="ECO:0007669"/>
    <property type="project" value="TreeGrafter"/>
</dbReference>
<evidence type="ECO:0000256" key="8">
    <source>
        <dbReference type="ARBA" id="ARBA00023163"/>
    </source>
</evidence>
<evidence type="ECO:0000313" key="13">
    <source>
        <dbReference type="Proteomes" id="UP000092462"/>
    </source>
</evidence>
<dbReference type="PROSITE" id="PS51030">
    <property type="entry name" value="NUCLEAR_REC_DBD_2"/>
    <property type="match status" value="1"/>
</dbReference>
<dbReference type="GO" id="GO:0000122">
    <property type="term" value="P:negative regulation of transcription by RNA polymerase II"/>
    <property type="evidence" value="ECO:0007669"/>
    <property type="project" value="TreeGrafter"/>
</dbReference>
<evidence type="ECO:0000256" key="11">
    <source>
        <dbReference type="SAM" id="MobiDB-lite"/>
    </source>
</evidence>
<evidence type="ECO:0000256" key="1">
    <source>
        <dbReference type="ARBA" id="ARBA00004123"/>
    </source>
</evidence>
<keyword evidence="7" id="KW-0238">DNA-binding</keyword>
<comment type="similarity">
    <text evidence="2">Belongs to the nuclear hormone receptor family. NR1 subfamily.</text>
</comment>
<dbReference type="Pfam" id="PF00105">
    <property type="entry name" value="zf-C4"/>
    <property type="match status" value="1"/>
</dbReference>
<dbReference type="VEuPathDB" id="VectorBase:PPAI010436"/>
<proteinExistence type="inferred from homology"/>
<dbReference type="AlphaFoldDB" id="A0A1B0DPK0"/>